<comment type="caution">
    <text evidence="2">The sequence shown here is derived from an EMBL/GenBank/DDBJ whole genome shotgun (WGS) entry which is preliminary data.</text>
</comment>
<dbReference type="AlphaFoldDB" id="A0A162MQN4"/>
<feature type="region of interest" description="Disordered" evidence="1">
    <location>
        <begin position="458"/>
        <end position="592"/>
    </location>
</feature>
<feature type="compositionally biased region" description="Basic and acidic residues" evidence="1">
    <location>
        <begin position="343"/>
        <end position="354"/>
    </location>
</feature>
<organism evidence="2 3">
    <name type="scientific">Niveomyces insectorum RCEF 264</name>
    <dbReference type="NCBI Taxonomy" id="1081102"/>
    <lineage>
        <taxon>Eukaryota</taxon>
        <taxon>Fungi</taxon>
        <taxon>Dikarya</taxon>
        <taxon>Ascomycota</taxon>
        <taxon>Pezizomycotina</taxon>
        <taxon>Sordariomycetes</taxon>
        <taxon>Hypocreomycetidae</taxon>
        <taxon>Hypocreales</taxon>
        <taxon>Cordycipitaceae</taxon>
        <taxon>Niveomyces</taxon>
    </lineage>
</organism>
<feature type="compositionally biased region" description="Polar residues" evidence="1">
    <location>
        <begin position="412"/>
        <end position="430"/>
    </location>
</feature>
<evidence type="ECO:0000313" key="2">
    <source>
        <dbReference type="EMBL" id="OAA68589.1"/>
    </source>
</evidence>
<dbReference type="OrthoDB" id="506431at2759"/>
<evidence type="ECO:0000256" key="1">
    <source>
        <dbReference type="SAM" id="MobiDB-lite"/>
    </source>
</evidence>
<evidence type="ECO:0000313" key="3">
    <source>
        <dbReference type="Proteomes" id="UP000076874"/>
    </source>
</evidence>
<gene>
    <name evidence="2" type="ORF">SPI_00784</name>
</gene>
<proteinExistence type="predicted"/>
<feature type="region of interest" description="Disordered" evidence="1">
    <location>
        <begin position="69"/>
        <end position="131"/>
    </location>
</feature>
<sequence length="592" mass="62244">MSFPVAVQSAIFYFLACTPCMSARNRYRAREQFRRDRKERSEIEEEDPPLYRHPSPFNVNPYWQEEIMMGPSLPKKGRGNAHKPSSQRKLTSAGKDSSIATRSSLVVSSHGAPSVGVAGPRGNVRAGTKAAGHELETGAGAAAETGAGTGADVVAADGATGSGNDSGAGADVTVPPPTSPTLAAIDSHSMSMVEPTTTATTLDIEGWNHKRYQREDEELWGNEPSRTHKLMDAIVKAGSSAGRLLESTLGKERNITDEDRANFYAPTIIHPPVNEYHPPVVSNKPANKDALRWMLQPPPPAKVMEGKVPVSRSTSVASSIAGGGGGGRRSAPAGSEASLTRRMALEARLRRVDSSKSAITAPSGVKTASSAEETGPSDAGDSRVAAGKNSARRRAPKKLAASGDVRPKSQRRTIVQGQTRSRSGSLTSSAEDLGWSSDEEGSLKARWQFPLSAVAASNSNRTQTAHQQQFLGKQPLAEREVPSLNASESRLSGSGTGNESGTGSGSRTPTAATSAQQPAHGWSKLETILSSDSSVKADVGPSDEKDKENTPIAVLEGQDRAAEAASGNDNETKTQQFRSTSSSIDSGLALST</sequence>
<feature type="compositionally biased region" description="Polar residues" evidence="1">
    <location>
        <begin position="83"/>
        <end position="107"/>
    </location>
</feature>
<feature type="compositionally biased region" description="Low complexity" evidence="1">
    <location>
        <begin position="329"/>
        <end position="338"/>
    </location>
</feature>
<feature type="region of interest" description="Disordered" evidence="1">
    <location>
        <begin position="314"/>
        <end position="437"/>
    </location>
</feature>
<feature type="compositionally biased region" description="Gly residues" evidence="1">
    <location>
        <begin position="494"/>
        <end position="504"/>
    </location>
</feature>
<reference evidence="2 3" key="1">
    <citation type="journal article" date="2016" name="Genome Biol. Evol.">
        <title>Divergent and convergent evolution of fungal pathogenicity.</title>
        <authorList>
            <person name="Shang Y."/>
            <person name="Xiao G."/>
            <person name="Zheng P."/>
            <person name="Cen K."/>
            <person name="Zhan S."/>
            <person name="Wang C."/>
        </authorList>
    </citation>
    <scope>NUCLEOTIDE SEQUENCE [LARGE SCALE GENOMIC DNA]</scope>
    <source>
        <strain evidence="2 3">RCEF 264</strain>
    </source>
</reference>
<feature type="compositionally biased region" description="Polar residues" evidence="1">
    <location>
        <begin position="355"/>
        <end position="372"/>
    </location>
</feature>
<name>A0A162MQN4_9HYPO</name>
<evidence type="ECO:0008006" key="4">
    <source>
        <dbReference type="Google" id="ProtNLM"/>
    </source>
</evidence>
<feature type="region of interest" description="Disordered" evidence="1">
    <location>
        <begin position="30"/>
        <end position="57"/>
    </location>
</feature>
<feature type="compositionally biased region" description="Low complexity" evidence="1">
    <location>
        <begin position="505"/>
        <end position="519"/>
    </location>
</feature>
<accession>A0A162MQN4</accession>
<feature type="compositionally biased region" description="Polar residues" evidence="1">
    <location>
        <begin position="567"/>
        <end position="592"/>
    </location>
</feature>
<protein>
    <recommendedName>
        <fullName evidence="4">Signal peptide-containing protein</fullName>
    </recommendedName>
</protein>
<dbReference type="EMBL" id="AZHD01000001">
    <property type="protein sequence ID" value="OAA68589.1"/>
    <property type="molecule type" value="Genomic_DNA"/>
</dbReference>
<dbReference type="Proteomes" id="UP000076874">
    <property type="component" value="Unassembled WGS sequence"/>
</dbReference>
<feature type="compositionally biased region" description="Polar residues" evidence="1">
    <location>
        <begin position="458"/>
        <end position="471"/>
    </location>
</feature>
<feature type="compositionally biased region" description="Basic and acidic residues" evidence="1">
    <location>
        <begin position="30"/>
        <end position="41"/>
    </location>
</feature>
<keyword evidence="3" id="KW-1185">Reference proteome</keyword>